<keyword evidence="1" id="KW-0812">Transmembrane</keyword>
<dbReference type="Proteomes" id="UP000030746">
    <property type="component" value="Unassembled WGS sequence"/>
</dbReference>
<feature type="transmembrane region" description="Helical" evidence="1">
    <location>
        <begin position="141"/>
        <end position="164"/>
    </location>
</feature>
<evidence type="ECO:0000313" key="3">
    <source>
        <dbReference type="Proteomes" id="UP000030746"/>
    </source>
</evidence>
<reference evidence="2 3" key="1">
    <citation type="journal article" date="2013" name="Nature">
        <title>Insights into bilaterian evolution from three spiralian genomes.</title>
        <authorList>
            <person name="Simakov O."/>
            <person name="Marletaz F."/>
            <person name="Cho S.J."/>
            <person name="Edsinger-Gonzales E."/>
            <person name="Havlak P."/>
            <person name="Hellsten U."/>
            <person name="Kuo D.H."/>
            <person name="Larsson T."/>
            <person name="Lv J."/>
            <person name="Arendt D."/>
            <person name="Savage R."/>
            <person name="Osoegawa K."/>
            <person name="de Jong P."/>
            <person name="Grimwood J."/>
            <person name="Chapman J.A."/>
            <person name="Shapiro H."/>
            <person name="Aerts A."/>
            <person name="Otillar R.P."/>
            <person name="Terry A.Y."/>
            <person name="Boore J.L."/>
            <person name="Grigoriev I.V."/>
            <person name="Lindberg D.R."/>
            <person name="Seaver E.C."/>
            <person name="Weisblat D.A."/>
            <person name="Putnam N.H."/>
            <person name="Rokhsar D.S."/>
        </authorList>
    </citation>
    <scope>NUCLEOTIDE SEQUENCE [LARGE SCALE GENOMIC DNA]</scope>
</reference>
<dbReference type="RefSeq" id="XP_009048271.1">
    <property type="nucleotide sequence ID" value="XM_009050023.1"/>
</dbReference>
<dbReference type="GeneID" id="20242203"/>
<evidence type="ECO:0000256" key="1">
    <source>
        <dbReference type="SAM" id="Phobius"/>
    </source>
</evidence>
<dbReference type="EMBL" id="KB200576">
    <property type="protein sequence ID" value="ESP01006.1"/>
    <property type="molecule type" value="Genomic_DNA"/>
</dbReference>
<proteinExistence type="predicted"/>
<dbReference type="CTD" id="20242203"/>
<dbReference type="HOGENOM" id="CLU_774541_0_0_1"/>
<dbReference type="KEGG" id="lgi:LOTGIDRAFT_172846"/>
<keyword evidence="1" id="KW-0472">Membrane</keyword>
<evidence type="ECO:0008006" key="4">
    <source>
        <dbReference type="Google" id="ProtNLM"/>
    </source>
</evidence>
<keyword evidence="3" id="KW-1185">Reference proteome</keyword>
<name>V4B129_LOTGI</name>
<keyword evidence="1" id="KW-1133">Transmembrane helix</keyword>
<protein>
    <recommendedName>
        <fullName evidence="4">SEFIR domain-containing protein</fullName>
    </recommendedName>
</protein>
<dbReference type="AlphaFoldDB" id="V4B129"/>
<organism evidence="2 3">
    <name type="scientific">Lottia gigantea</name>
    <name type="common">Giant owl limpet</name>
    <dbReference type="NCBI Taxonomy" id="225164"/>
    <lineage>
        <taxon>Eukaryota</taxon>
        <taxon>Metazoa</taxon>
        <taxon>Spiralia</taxon>
        <taxon>Lophotrochozoa</taxon>
        <taxon>Mollusca</taxon>
        <taxon>Gastropoda</taxon>
        <taxon>Patellogastropoda</taxon>
        <taxon>Lottioidea</taxon>
        <taxon>Lottiidae</taxon>
        <taxon>Lottia</taxon>
    </lineage>
</organism>
<accession>V4B129</accession>
<evidence type="ECO:0000313" key="2">
    <source>
        <dbReference type="EMBL" id="ESP01006.1"/>
    </source>
</evidence>
<sequence>MVSGEEEEEYKWTPTITVSDIKLSGLRVNFDPPYPGAVWHHICAQFPDNYFMCVKRIFKVKMPLASKFIEIPNNKTYRIMVRPYDNYTKPLYKFIPASSYIFLPPFDTELTTIDIPVESPVQNVTEKTPGDASELSQPINIAVVVILCCLAALIVLTLIGILIYKRKKKEKQFVYNLGDVDYPDIPSTIRESRGPVTITPLYLHDSTGMVEAHLDILRNQPNISLDMINVKEIHGNIAEWINTKIKSLSENTDLDVLIYASKTLTTAFTNPDTFHESLADQICVKVIEKLCQNPNIVPYIVCFGEQEDLKNYPPLVQYPSVISVIKYKADNSVSFDGTLDLIRKILSIDEATRAIVQQ</sequence>
<gene>
    <name evidence="2" type="ORF">LOTGIDRAFT_172846</name>
</gene>